<proteinExistence type="predicted"/>
<keyword evidence="2" id="KW-0004">4Fe-4S</keyword>
<dbReference type="SFLD" id="SFLDG01066">
    <property type="entry name" value="organic_radical-activating_enz"/>
    <property type="match status" value="1"/>
</dbReference>
<dbReference type="SUPFAM" id="SSF54862">
    <property type="entry name" value="4Fe-4S ferredoxins"/>
    <property type="match status" value="1"/>
</dbReference>
<evidence type="ECO:0000259" key="8">
    <source>
        <dbReference type="PROSITE" id="PS51918"/>
    </source>
</evidence>
<dbReference type="SUPFAM" id="SSF102114">
    <property type="entry name" value="Radical SAM enzymes"/>
    <property type="match status" value="1"/>
</dbReference>
<dbReference type="PROSITE" id="PS51379">
    <property type="entry name" value="4FE4S_FER_2"/>
    <property type="match status" value="2"/>
</dbReference>
<name>B9M4R6_GEODF</name>
<sequence>MTPVSIRYFAIEWLSKHDGPGARVVVFLQGCHFACPWCHSPHSSFEWSPILFFKNLCLSCNRCQEVCPEGLRGALPTKTADISARCRRCGACVVACPASRPGGMASALVLPTQEATPETLFATIQPQLEMVRKIGGLTLSGGEALLQGEAVAHLLRLARDAGFHTTVETSGLLPLACYQSIAALVDCWLFGLRSDIPGAKAADRFGMRGSNLHYLASLPSRIVVRKPLVAGYTDTEEEIEVTIDVMKECGVSEIQLLPLNPHSGHYYSALGLSCPEATRATPTAAAVATAVNRFTASGFTVTVG</sequence>
<protein>
    <submittedName>
        <fullName evidence="9">Glycyl radical enzyme-activating radical SAM domain iron-sulfur cluster-binding oxidoreductase</fullName>
    </submittedName>
</protein>
<dbReference type="Proteomes" id="UP000007721">
    <property type="component" value="Chromosome"/>
</dbReference>
<dbReference type="InterPro" id="IPR034457">
    <property type="entry name" value="Organic_radical-activating"/>
</dbReference>
<dbReference type="SFLD" id="SFLDS00029">
    <property type="entry name" value="Radical_SAM"/>
    <property type="match status" value="1"/>
</dbReference>
<dbReference type="RefSeq" id="WP_012648328.1">
    <property type="nucleotide sequence ID" value="NC_011979.1"/>
</dbReference>
<evidence type="ECO:0000256" key="1">
    <source>
        <dbReference type="ARBA" id="ARBA00001966"/>
    </source>
</evidence>
<dbReference type="AlphaFoldDB" id="B9M4R6"/>
<dbReference type="InterPro" id="IPR007197">
    <property type="entry name" value="rSAM"/>
</dbReference>
<dbReference type="InterPro" id="IPR013785">
    <property type="entry name" value="Aldolase_TIM"/>
</dbReference>
<dbReference type="Gene3D" id="3.30.70.20">
    <property type="match status" value="1"/>
</dbReference>
<dbReference type="InterPro" id="IPR058240">
    <property type="entry name" value="rSAM_sf"/>
</dbReference>
<dbReference type="SFLD" id="SFLDG01118">
    <property type="entry name" value="activating_enzymes__group_2"/>
    <property type="match status" value="1"/>
</dbReference>
<feature type="domain" description="4Fe-4S ferredoxin-type" evidence="7">
    <location>
        <begin position="78"/>
        <end position="107"/>
    </location>
</feature>
<dbReference type="InterPro" id="IPR017900">
    <property type="entry name" value="4Fe4S_Fe_S_CS"/>
</dbReference>
<dbReference type="STRING" id="316067.Geob_3257"/>
<dbReference type="PROSITE" id="PS51918">
    <property type="entry name" value="RADICAL_SAM"/>
    <property type="match status" value="1"/>
</dbReference>
<dbReference type="PANTHER" id="PTHR30352">
    <property type="entry name" value="PYRUVATE FORMATE-LYASE-ACTIVATING ENZYME"/>
    <property type="match status" value="1"/>
</dbReference>
<evidence type="ECO:0000313" key="9">
    <source>
        <dbReference type="EMBL" id="ACM21600.1"/>
    </source>
</evidence>
<gene>
    <name evidence="9" type="ordered locus">Geob_3257</name>
</gene>
<feature type="domain" description="4Fe-4S ferredoxin-type" evidence="7">
    <location>
        <begin position="48"/>
        <end position="77"/>
    </location>
</feature>
<keyword evidence="3" id="KW-0949">S-adenosyl-L-methionine</keyword>
<evidence type="ECO:0000256" key="3">
    <source>
        <dbReference type="ARBA" id="ARBA00022691"/>
    </source>
</evidence>
<evidence type="ECO:0000256" key="2">
    <source>
        <dbReference type="ARBA" id="ARBA00022485"/>
    </source>
</evidence>
<dbReference type="eggNOG" id="COG1180">
    <property type="taxonomic scope" value="Bacteria"/>
</dbReference>
<dbReference type="GO" id="GO:0003824">
    <property type="term" value="F:catalytic activity"/>
    <property type="evidence" value="ECO:0007669"/>
    <property type="project" value="InterPro"/>
</dbReference>
<evidence type="ECO:0000256" key="6">
    <source>
        <dbReference type="ARBA" id="ARBA00023014"/>
    </source>
</evidence>
<evidence type="ECO:0000256" key="4">
    <source>
        <dbReference type="ARBA" id="ARBA00022723"/>
    </source>
</evidence>
<dbReference type="GO" id="GO:0051539">
    <property type="term" value="F:4 iron, 4 sulfur cluster binding"/>
    <property type="evidence" value="ECO:0007669"/>
    <property type="project" value="UniProtKB-KW"/>
</dbReference>
<reference evidence="9 10" key="1">
    <citation type="submission" date="2009-01" db="EMBL/GenBank/DDBJ databases">
        <title>Complete sequence of Geobacter sp. FRC-32.</title>
        <authorList>
            <consortium name="US DOE Joint Genome Institute"/>
            <person name="Lucas S."/>
            <person name="Copeland A."/>
            <person name="Lapidus A."/>
            <person name="Glavina del Rio T."/>
            <person name="Dalin E."/>
            <person name="Tice H."/>
            <person name="Bruce D."/>
            <person name="Goodwin L."/>
            <person name="Pitluck S."/>
            <person name="Saunders E."/>
            <person name="Brettin T."/>
            <person name="Detter J.C."/>
            <person name="Han C."/>
            <person name="Larimer F."/>
            <person name="Land M."/>
            <person name="Hauser L."/>
            <person name="Kyrpides N."/>
            <person name="Ovchinnikova G."/>
            <person name="Kostka J."/>
            <person name="Richardson P."/>
        </authorList>
    </citation>
    <scope>NUCLEOTIDE SEQUENCE [LARGE SCALE GENOMIC DNA]</scope>
    <source>
        <strain evidence="10">DSM 22248 / JCM 15807 / FRC-32</strain>
    </source>
</reference>
<dbReference type="PANTHER" id="PTHR30352:SF4">
    <property type="entry name" value="PYRUVATE FORMATE-LYASE 2-ACTIVATING ENZYME"/>
    <property type="match status" value="1"/>
</dbReference>
<accession>B9M4R6</accession>
<evidence type="ECO:0000313" key="10">
    <source>
        <dbReference type="Proteomes" id="UP000007721"/>
    </source>
</evidence>
<dbReference type="InterPro" id="IPR040074">
    <property type="entry name" value="BssD/PflA/YjjW"/>
</dbReference>
<dbReference type="Pfam" id="PF13237">
    <property type="entry name" value="Fer4_10"/>
    <property type="match status" value="1"/>
</dbReference>
<keyword evidence="6" id="KW-0411">Iron-sulfur</keyword>
<dbReference type="Gene3D" id="3.20.20.70">
    <property type="entry name" value="Aldolase class I"/>
    <property type="match status" value="1"/>
</dbReference>
<keyword evidence="10" id="KW-1185">Reference proteome</keyword>
<keyword evidence="5" id="KW-0408">Iron</keyword>
<organism evidence="9 10">
    <name type="scientific">Geotalea daltonii (strain DSM 22248 / JCM 15807 / FRC-32)</name>
    <name type="common">Geobacter daltonii</name>
    <dbReference type="NCBI Taxonomy" id="316067"/>
    <lineage>
        <taxon>Bacteria</taxon>
        <taxon>Pseudomonadati</taxon>
        <taxon>Thermodesulfobacteriota</taxon>
        <taxon>Desulfuromonadia</taxon>
        <taxon>Geobacterales</taxon>
        <taxon>Geobacteraceae</taxon>
        <taxon>Geotalea</taxon>
    </lineage>
</organism>
<dbReference type="PROSITE" id="PS00198">
    <property type="entry name" value="4FE4S_FER_1"/>
    <property type="match status" value="2"/>
</dbReference>
<dbReference type="GO" id="GO:0046872">
    <property type="term" value="F:metal ion binding"/>
    <property type="evidence" value="ECO:0007669"/>
    <property type="project" value="UniProtKB-KW"/>
</dbReference>
<dbReference type="OrthoDB" id="9782387at2"/>
<comment type="cofactor">
    <cofactor evidence="1">
        <name>[4Fe-4S] cluster</name>
        <dbReference type="ChEBI" id="CHEBI:49883"/>
    </cofactor>
</comment>
<dbReference type="KEGG" id="geo:Geob_3257"/>
<feature type="domain" description="Radical SAM core" evidence="8">
    <location>
        <begin position="17"/>
        <end position="300"/>
    </location>
</feature>
<evidence type="ECO:0000256" key="5">
    <source>
        <dbReference type="ARBA" id="ARBA00023004"/>
    </source>
</evidence>
<dbReference type="InterPro" id="IPR017896">
    <property type="entry name" value="4Fe4S_Fe-S-bd"/>
</dbReference>
<dbReference type="EMBL" id="CP001390">
    <property type="protein sequence ID" value="ACM21600.1"/>
    <property type="molecule type" value="Genomic_DNA"/>
</dbReference>
<dbReference type="HOGENOM" id="CLU_058969_0_0_7"/>
<keyword evidence="4" id="KW-0479">Metal-binding</keyword>
<evidence type="ECO:0000259" key="7">
    <source>
        <dbReference type="PROSITE" id="PS51379"/>
    </source>
</evidence>